<feature type="compositionally biased region" description="Basic and acidic residues" evidence="6">
    <location>
        <begin position="273"/>
        <end position="291"/>
    </location>
</feature>
<dbReference type="Pfam" id="PF01975">
    <property type="entry name" value="SurE"/>
    <property type="match status" value="1"/>
</dbReference>
<evidence type="ECO:0000256" key="5">
    <source>
        <dbReference type="ARBA" id="ARBA00022801"/>
    </source>
</evidence>
<keyword evidence="9" id="KW-1185">Reference proteome</keyword>
<dbReference type="Proteomes" id="UP001199469">
    <property type="component" value="Unassembled WGS sequence"/>
</dbReference>
<feature type="domain" description="Survival protein SurE-like phosphatase/nucleotidase" evidence="7">
    <location>
        <begin position="62"/>
        <end position="230"/>
    </location>
</feature>
<dbReference type="Gene3D" id="3.40.1210.10">
    <property type="entry name" value="Survival protein SurE-like phosphatase/nucleotidase"/>
    <property type="match status" value="1"/>
</dbReference>
<keyword evidence="5" id="KW-0378">Hydrolase</keyword>
<protein>
    <recommendedName>
        <fullName evidence="3">5'-nucleotidase</fullName>
        <ecNumber evidence="3">3.1.3.5</ecNumber>
    </recommendedName>
</protein>
<dbReference type="PROSITE" id="PS51257">
    <property type="entry name" value="PROKAR_LIPOPROTEIN"/>
    <property type="match status" value="1"/>
</dbReference>
<comment type="similarity">
    <text evidence="2">Belongs to the SurE nucleotidase family.</text>
</comment>
<accession>A0ABS8PHR6</accession>
<evidence type="ECO:0000313" key="8">
    <source>
        <dbReference type="EMBL" id="MCD2197785.1"/>
    </source>
</evidence>
<feature type="region of interest" description="Disordered" evidence="6">
    <location>
        <begin position="247"/>
        <end position="291"/>
    </location>
</feature>
<keyword evidence="4" id="KW-0479">Metal-binding</keyword>
<evidence type="ECO:0000256" key="4">
    <source>
        <dbReference type="ARBA" id="ARBA00022723"/>
    </source>
</evidence>
<sequence length="291" mass="28623">MSGSRAATGALLIVVAVVVGALTGCASPAPPPAAGPPSSTAPVSPVAGTTTTVAPRPAPLRILLTDDDGYSAGGIRAVRAALTRAGYDVSTVAPDGNRSGSGAETSGKQTLHNTDDPGVRTVTGTPADAVIAGLAALRAAGRPPDLVVSGTNLGRNTGSGITESGTVGAAVTAAHAGLPAIAVSTDRAEDESDCEPTAAFVVRLVGALATARPPFAPGLVLNVNHPVKQASGLAWLPAQEITLEGDRMKLDSPGDDNDGGLGRGRATIAELDADGKDGAPPSVRDRLAGFG</sequence>
<feature type="compositionally biased region" description="Polar residues" evidence="6">
    <location>
        <begin position="98"/>
        <end position="112"/>
    </location>
</feature>
<proteinExistence type="inferred from homology"/>
<comment type="caution">
    <text evidence="8">The sequence shown here is derived from an EMBL/GenBank/DDBJ whole genome shotgun (WGS) entry which is preliminary data.</text>
</comment>
<feature type="region of interest" description="Disordered" evidence="6">
    <location>
        <begin position="29"/>
        <end position="52"/>
    </location>
</feature>
<evidence type="ECO:0000259" key="7">
    <source>
        <dbReference type="Pfam" id="PF01975"/>
    </source>
</evidence>
<organism evidence="8 9">
    <name type="scientific">Actinomycetospora endophytica</name>
    <dbReference type="NCBI Taxonomy" id="2291215"/>
    <lineage>
        <taxon>Bacteria</taxon>
        <taxon>Bacillati</taxon>
        <taxon>Actinomycetota</taxon>
        <taxon>Actinomycetes</taxon>
        <taxon>Pseudonocardiales</taxon>
        <taxon>Pseudonocardiaceae</taxon>
        <taxon>Actinomycetospora</taxon>
    </lineage>
</organism>
<dbReference type="InterPro" id="IPR002828">
    <property type="entry name" value="SurE-like_Pase/nucleotidase"/>
</dbReference>
<evidence type="ECO:0000313" key="9">
    <source>
        <dbReference type="Proteomes" id="UP001199469"/>
    </source>
</evidence>
<feature type="region of interest" description="Disordered" evidence="6">
    <location>
        <begin position="90"/>
        <end position="120"/>
    </location>
</feature>
<dbReference type="InterPro" id="IPR036523">
    <property type="entry name" value="SurE-like_sf"/>
</dbReference>
<comment type="catalytic activity">
    <reaction evidence="1">
        <text>a ribonucleoside 5'-phosphate + H2O = a ribonucleoside + phosphate</text>
        <dbReference type="Rhea" id="RHEA:12484"/>
        <dbReference type="ChEBI" id="CHEBI:15377"/>
        <dbReference type="ChEBI" id="CHEBI:18254"/>
        <dbReference type="ChEBI" id="CHEBI:43474"/>
        <dbReference type="ChEBI" id="CHEBI:58043"/>
        <dbReference type="EC" id="3.1.3.5"/>
    </reaction>
</comment>
<evidence type="ECO:0000256" key="1">
    <source>
        <dbReference type="ARBA" id="ARBA00000815"/>
    </source>
</evidence>
<gene>
    <name evidence="8" type="ORF">LQ327_30880</name>
</gene>
<dbReference type="EMBL" id="JAJNDB010000009">
    <property type="protein sequence ID" value="MCD2197785.1"/>
    <property type="molecule type" value="Genomic_DNA"/>
</dbReference>
<feature type="compositionally biased region" description="Low complexity" evidence="6">
    <location>
        <begin position="36"/>
        <end position="48"/>
    </location>
</feature>
<dbReference type="EC" id="3.1.3.5" evidence="3"/>
<reference evidence="8 9" key="1">
    <citation type="submission" date="2021-11" db="EMBL/GenBank/DDBJ databases">
        <title>Draft genome sequence of Actinomycetospora sp. SF1 isolated from the rhizosphere soil.</title>
        <authorList>
            <person name="Duangmal K."/>
            <person name="Chantavorakit T."/>
        </authorList>
    </citation>
    <scope>NUCLEOTIDE SEQUENCE [LARGE SCALE GENOMIC DNA]</scope>
    <source>
        <strain evidence="8 9">TBRC 5722</strain>
    </source>
</reference>
<name>A0ABS8PHR6_9PSEU</name>
<dbReference type="PANTHER" id="PTHR30457">
    <property type="entry name" value="5'-NUCLEOTIDASE SURE"/>
    <property type="match status" value="1"/>
</dbReference>
<dbReference type="PANTHER" id="PTHR30457:SF0">
    <property type="entry name" value="PHOSPHATASE, PUTATIVE (AFU_ORTHOLOGUE AFUA_4G01070)-RELATED"/>
    <property type="match status" value="1"/>
</dbReference>
<evidence type="ECO:0000256" key="6">
    <source>
        <dbReference type="SAM" id="MobiDB-lite"/>
    </source>
</evidence>
<evidence type="ECO:0000256" key="2">
    <source>
        <dbReference type="ARBA" id="ARBA00011062"/>
    </source>
</evidence>
<dbReference type="SUPFAM" id="SSF64167">
    <property type="entry name" value="SurE-like"/>
    <property type="match status" value="1"/>
</dbReference>
<evidence type="ECO:0000256" key="3">
    <source>
        <dbReference type="ARBA" id="ARBA00012643"/>
    </source>
</evidence>
<dbReference type="RefSeq" id="WP_230740075.1">
    <property type="nucleotide sequence ID" value="NZ_JAJNDB010000009.1"/>
</dbReference>
<dbReference type="InterPro" id="IPR030048">
    <property type="entry name" value="SurE"/>
</dbReference>